<feature type="region of interest" description="Disordered" evidence="2">
    <location>
        <begin position="197"/>
        <end position="220"/>
    </location>
</feature>
<comment type="similarity">
    <text evidence="1">Belongs to the 5'-3' exonuclease family.</text>
</comment>
<comment type="caution">
    <text evidence="4">The sequence shown here is derived from an EMBL/GenBank/DDBJ whole genome shotgun (WGS) entry which is preliminary data.</text>
</comment>
<dbReference type="GO" id="GO:0004534">
    <property type="term" value="F:5'-3' RNA exonuclease activity"/>
    <property type="evidence" value="ECO:0007669"/>
    <property type="project" value="TreeGrafter"/>
</dbReference>
<dbReference type="GO" id="GO:0003723">
    <property type="term" value="F:RNA binding"/>
    <property type="evidence" value="ECO:0007669"/>
    <property type="project" value="TreeGrafter"/>
</dbReference>
<keyword evidence="5" id="KW-1185">Reference proteome</keyword>
<proteinExistence type="inferred from homology"/>
<evidence type="ECO:0000259" key="3">
    <source>
        <dbReference type="Pfam" id="PF03159"/>
    </source>
</evidence>
<evidence type="ECO:0000313" key="4">
    <source>
        <dbReference type="EMBL" id="KAK2079950.1"/>
    </source>
</evidence>
<dbReference type="Gene3D" id="3.40.50.12390">
    <property type="match status" value="1"/>
</dbReference>
<reference evidence="4" key="1">
    <citation type="submission" date="2021-01" db="EMBL/GenBank/DDBJ databases">
        <authorList>
            <person name="Eckstrom K.M.E."/>
        </authorList>
    </citation>
    <scope>NUCLEOTIDE SEQUENCE</scope>
    <source>
        <strain evidence="4">UVCC 0001</strain>
    </source>
</reference>
<sequence length="547" mass="60298">MGIPGFNTWVRKQYPDAFVKLSPSEPVDHLYVDLACTLHVIIRKSTTEYQFHRRLHKRLDEYLEAFRPRKRLAVGGVWGRLLGLPQLTSAATTRLGLDVCLLAALASGNDYLPALQGISISGTEGRPGLWALHLDQYGSSVGQDCDQHLTEESGCPDRPLRIHRRRLAALLWRYYEQGRRLAAGETVSRTGVWMLGPEPQPIPPEPHLLDRRPPYDERRRGSPDIERYVEGLEWLVNMYYTGRVADYRFRYDVAAPTLLALVGGLAWGTPGARGASWSDESAPEGQANAKELDRNDTTSLVSGPLIPAACAVATLPMAARRHAARAVRHLMTDGDDSPLAHIFATCPTCVALCQNLQVANQRLREVRAQAAMPVDAYLEANSLEQEALAALAAAGRDFDQHVHDAHPYAPFPIGEIEAAVAAIPVGSYPAEERALAAFGKPLTLRYSREAAARDSRVTGVPSWWDPVSVFLKKEQPRLGRERITTRPPGGVVCEALGRGVLRRRPRTTRRVCASQLAGASVSLPRRPCIFSASMALRSHSALLRCFV</sequence>
<gene>
    <name evidence="4" type="ORF">QBZ16_002345</name>
</gene>
<dbReference type="EMBL" id="JASFZW010000002">
    <property type="protein sequence ID" value="KAK2079950.1"/>
    <property type="molecule type" value="Genomic_DNA"/>
</dbReference>
<dbReference type="GO" id="GO:0005634">
    <property type="term" value="C:nucleus"/>
    <property type="evidence" value="ECO:0007669"/>
    <property type="project" value="TreeGrafter"/>
</dbReference>
<dbReference type="PANTHER" id="PTHR12341">
    <property type="entry name" value="5'-&gt;3' EXORIBONUCLEASE"/>
    <property type="match status" value="1"/>
</dbReference>
<evidence type="ECO:0000256" key="1">
    <source>
        <dbReference type="ARBA" id="ARBA00038299"/>
    </source>
</evidence>
<dbReference type="Proteomes" id="UP001255856">
    <property type="component" value="Unassembled WGS sequence"/>
</dbReference>
<evidence type="ECO:0000313" key="5">
    <source>
        <dbReference type="Proteomes" id="UP001255856"/>
    </source>
</evidence>
<evidence type="ECO:0000256" key="2">
    <source>
        <dbReference type="SAM" id="MobiDB-lite"/>
    </source>
</evidence>
<organism evidence="4 5">
    <name type="scientific">Prototheca wickerhamii</name>
    <dbReference type="NCBI Taxonomy" id="3111"/>
    <lineage>
        <taxon>Eukaryota</taxon>
        <taxon>Viridiplantae</taxon>
        <taxon>Chlorophyta</taxon>
        <taxon>core chlorophytes</taxon>
        <taxon>Trebouxiophyceae</taxon>
        <taxon>Chlorellales</taxon>
        <taxon>Chlorellaceae</taxon>
        <taxon>Prototheca</taxon>
    </lineage>
</organism>
<feature type="domain" description="Xrn1 N-terminal" evidence="3">
    <location>
        <begin position="1"/>
        <end position="73"/>
    </location>
</feature>
<dbReference type="GO" id="GO:0000956">
    <property type="term" value="P:nuclear-transcribed mRNA catabolic process"/>
    <property type="evidence" value="ECO:0007669"/>
    <property type="project" value="TreeGrafter"/>
</dbReference>
<dbReference type="InterPro" id="IPR027073">
    <property type="entry name" value="5_3_exoribonuclease"/>
</dbReference>
<dbReference type="Pfam" id="PF03159">
    <property type="entry name" value="XRN_N"/>
    <property type="match status" value="1"/>
</dbReference>
<dbReference type="PANTHER" id="PTHR12341:SF7">
    <property type="entry name" value="5'-3' EXORIBONUCLEASE 1"/>
    <property type="match status" value="1"/>
</dbReference>
<dbReference type="InterPro" id="IPR004859">
    <property type="entry name" value="Xrn1_N"/>
</dbReference>
<dbReference type="AlphaFoldDB" id="A0AAD9MLM4"/>
<accession>A0AAD9MLM4</accession>
<name>A0AAD9MLM4_PROWI</name>
<protein>
    <recommendedName>
        <fullName evidence="3">Xrn1 N-terminal domain-containing protein</fullName>
    </recommendedName>
</protein>
<feature type="compositionally biased region" description="Basic and acidic residues" evidence="2">
    <location>
        <begin position="207"/>
        <end position="220"/>
    </location>
</feature>